<keyword evidence="5" id="KW-0964">Secreted</keyword>
<dbReference type="InterPro" id="IPR036962">
    <property type="entry name" value="Glyco_hydro_3_N_sf"/>
</dbReference>
<keyword evidence="8" id="KW-0326">Glycosidase</keyword>
<reference evidence="17" key="1">
    <citation type="journal article" date="2023" name="Commun. Biol.">
        <title>Genome analysis of Parmales, the sister group of diatoms, reveals the evolutionary specialization of diatoms from phago-mixotrophs to photoautotrophs.</title>
        <authorList>
            <person name="Ban H."/>
            <person name="Sato S."/>
            <person name="Yoshikawa S."/>
            <person name="Yamada K."/>
            <person name="Nakamura Y."/>
            <person name="Ichinomiya M."/>
            <person name="Sato N."/>
            <person name="Blanc-Mathieu R."/>
            <person name="Endo H."/>
            <person name="Kuwata A."/>
            <person name="Ogata H."/>
        </authorList>
    </citation>
    <scope>NUCLEOTIDE SEQUENCE [LARGE SCALE GENOMIC DNA]</scope>
</reference>
<keyword evidence="7" id="KW-0378">Hydrolase</keyword>
<gene>
    <name evidence="16" type="ORF">TrCOL_g5992</name>
</gene>
<dbReference type="InterPro" id="IPR050288">
    <property type="entry name" value="Cellulose_deg_GH3"/>
</dbReference>
<keyword evidence="17" id="KW-1185">Reference proteome</keyword>
<dbReference type="InterPro" id="IPR002772">
    <property type="entry name" value="Glyco_hydro_3_C"/>
</dbReference>
<dbReference type="EC" id="3.2.1.21" evidence="4"/>
<dbReference type="InterPro" id="IPR017853">
    <property type="entry name" value="GH"/>
</dbReference>
<feature type="chain" id="PRO_5040962428" description="Probable beta-glucosidase G" evidence="14">
    <location>
        <begin position="16"/>
        <end position="818"/>
    </location>
</feature>
<evidence type="ECO:0000256" key="1">
    <source>
        <dbReference type="ARBA" id="ARBA00000448"/>
    </source>
</evidence>
<comment type="caution">
    <text evidence="16">The sequence shown here is derived from an EMBL/GenBank/DDBJ whole genome shotgun (WGS) entry which is preliminary data.</text>
</comment>
<dbReference type="Pfam" id="PF14310">
    <property type="entry name" value="Fn3-like"/>
    <property type="match status" value="1"/>
</dbReference>
<name>A0A9W7LFT4_9STRA</name>
<dbReference type="GO" id="GO:0008422">
    <property type="term" value="F:beta-glucosidase activity"/>
    <property type="evidence" value="ECO:0007669"/>
    <property type="project" value="UniProtKB-EC"/>
</dbReference>
<dbReference type="InterPro" id="IPR026891">
    <property type="entry name" value="Fn3-like"/>
</dbReference>
<organism evidence="16 17">
    <name type="scientific">Triparma columacea</name>
    <dbReference type="NCBI Taxonomy" id="722753"/>
    <lineage>
        <taxon>Eukaryota</taxon>
        <taxon>Sar</taxon>
        <taxon>Stramenopiles</taxon>
        <taxon>Ochrophyta</taxon>
        <taxon>Bolidophyceae</taxon>
        <taxon>Parmales</taxon>
        <taxon>Triparmaceae</taxon>
        <taxon>Triparma</taxon>
    </lineage>
</organism>
<keyword evidence="6 14" id="KW-0732">Signal</keyword>
<dbReference type="GO" id="GO:0005576">
    <property type="term" value="C:extracellular region"/>
    <property type="evidence" value="ECO:0007669"/>
    <property type="project" value="UniProtKB-SubCell"/>
</dbReference>
<evidence type="ECO:0000256" key="11">
    <source>
        <dbReference type="ARBA" id="ARBA00041276"/>
    </source>
</evidence>
<feature type="domain" description="Fibronectin type III-like" evidence="15">
    <location>
        <begin position="742"/>
        <end position="807"/>
    </location>
</feature>
<dbReference type="InterPro" id="IPR013783">
    <property type="entry name" value="Ig-like_fold"/>
</dbReference>
<evidence type="ECO:0000256" key="4">
    <source>
        <dbReference type="ARBA" id="ARBA00012744"/>
    </source>
</evidence>
<dbReference type="PANTHER" id="PTHR42715:SF12">
    <property type="entry name" value="BETA-GLUCOSIDASE G-RELATED"/>
    <property type="match status" value="1"/>
</dbReference>
<evidence type="ECO:0000313" key="16">
    <source>
        <dbReference type="EMBL" id="GMI48849.1"/>
    </source>
</evidence>
<dbReference type="PANTHER" id="PTHR42715">
    <property type="entry name" value="BETA-GLUCOSIDASE"/>
    <property type="match status" value="1"/>
</dbReference>
<evidence type="ECO:0000313" key="17">
    <source>
        <dbReference type="Proteomes" id="UP001165065"/>
    </source>
</evidence>
<accession>A0A9W7LFT4</accession>
<sequence length="818" mass="87960">MKILSLLLCFSSVQGGTVYFGVYSDADCKIPMVDGHTVANMTLATNQCSCMSYDDGSGYIQSNCNYDPVCQDDGLYLSWTQRVSVTDMDNGCTDEGGGKIIEAQLHSECTAVMTHMGTTYQKLLSAYDPTEVCSSVSPLSSPPSQYIVDQMSQEEKYSLVNGIGWKTKIQQDGYYIGNIPGIPRLSVPSIKMQDAAQGFRTTDLRQVGQVTSWPCSLGVSAAWDVDLMESWGTALGAEHRSKGANVILGPSINVHRIAKGGRNAEYISGESPALGSMLTPAYVRGVQGAGVMAVAKHFALNNQETFRNEVNSVADERTMMEVYYPPFLAAVQSGVASFKGAYNLVNGTHACGNDELLRRDLKGRMGFEGFVMSDWWAVHDVDYPNAGLDMDMPGDDGNFGDANLERLDPAVVDDMVARIVGGMMGVGLMAEEEGGNVKFPSLCEIPDGCDDLYFNETATSDEHVALARKIGAEGAVLLKNDGGVLPLDDGIKKIAVVGSACDPPNDIERMLKIWNVGNYFVMGGSGRVIPASPISVLGGIKEASAERGIEIVESISDSVEDGVEAMDDADVVILCGATTSTEGTDRENLYLDQDDFLKEILAQTGEIPTVVVTITPGATVLSNFADSADGILNVFLAGEETGHAVADILFGSVNPSGKLPVTFLLSEDDAVEPCNFLELRECVYEEGVLVGYRRLQDKDVGFAFGHGLSYTNFEYEWGEGGGIKRDGGEIKITNSGEMAGKEVVQVYFDSGEGYELKSFVKTALLQAGESVIIPFKFEDRDWSVWDSFVSDFVVKGGEWKVGVGGGSRDIRLVSSVEL</sequence>
<dbReference type="InterPro" id="IPR001764">
    <property type="entry name" value="Glyco_hydro_3_N"/>
</dbReference>
<evidence type="ECO:0000256" key="14">
    <source>
        <dbReference type="SAM" id="SignalP"/>
    </source>
</evidence>
<dbReference type="SMART" id="SM01217">
    <property type="entry name" value="Fn3_like"/>
    <property type="match status" value="1"/>
</dbReference>
<evidence type="ECO:0000256" key="9">
    <source>
        <dbReference type="ARBA" id="ARBA00024983"/>
    </source>
</evidence>
<comment type="subcellular location">
    <subcellularLocation>
        <location evidence="2">Secreted</location>
    </subcellularLocation>
</comment>
<comment type="similarity">
    <text evidence="3">Belongs to the glycosyl hydrolase 3 family.</text>
</comment>
<dbReference type="Gene3D" id="3.20.20.300">
    <property type="entry name" value="Glycoside hydrolase, family 3, N-terminal domain"/>
    <property type="match status" value="1"/>
</dbReference>
<dbReference type="Pfam" id="PF00933">
    <property type="entry name" value="Glyco_hydro_3"/>
    <property type="match status" value="1"/>
</dbReference>
<evidence type="ECO:0000256" key="3">
    <source>
        <dbReference type="ARBA" id="ARBA00005336"/>
    </source>
</evidence>
<dbReference type="GO" id="GO:0009251">
    <property type="term" value="P:glucan catabolic process"/>
    <property type="evidence" value="ECO:0007669"/>
    <property type="project" value="TreeGrafter"/>
</dbReference>
<comment type="function">
    <text evidence="9">Beta-glucosidases are one of a number of cellulolytic enzymes involved in the degradation of cellulosic biomass. Catalyzes the last step releasing glucose from the inhibitory cellobiose.</text>
</comment>
<dbReference type="PRINTS" id="PR00133">
    <property type="entry name" value="GLHYDRLASE3"/>
</dbReference>
<comment type="catalytic activity">
    <reaction evidence="1">
        <text>Hydrolysis of terminal, non-reducing beta-D-glucosyl residues with release of beta-D-glucose.</text>
        <dbReference type="EC" id="3.2.1.21"/>
    </reaction>
</comment>
<dbReference type="InterPro" id="IPR036881">
    <property type="entry name" value="Glyco_hydro_3_C_sf"/>
</dbReference>
<dbReference type="OrthoDB" id="416222at2759"/>
<dbReference type="Gene3D" id="2.60.40.10">
    <property type="entry name" value="Immunoglobulins"/>
    <property type="match status" value="1"/>
</dbReference>
<evidence type="ECO:0000256" key="12">
    <source>
        <dbReference type="ARBA" id="ARBA00041601"/>
    </source>
</evidence>
<evidence type="ECO:0000256" key="13">
    <source>
        <dbReference type="ARBA" id="ARBA00041808"/>
    </source>
</evidence>
<feature type="signal peptide" evidence="14">
    <location>
        <begin position="1"/>
        <end position="15"/>
    </location>
</feature>
<dbReference type="Gene3D" id="3.40.50.1700">
    <property type="entry name" value="Glycoside hydrolase family 3 C-terminal domain"/>
    <property type="match status" value="1"/>
</dbReference>
<evidence type="ECO:0000259" key="15">
    <source>
        <dbReference type="SMART" id="SM01217"/>
    </source>
</evidence>
<evidence type="ECO:0000256" key="5">
    <source>
        <dbReference type="ARBA" id="ARBA00022525"/>
    </source>
</evidence>
<protein>
    <recommendedName>
        <fullName evidence="10">Probable beta-glucosidase G</fullName>
        <ecNumber evidence="4">3.2.1.21</ecNumber>
    </recommendedName>
    <alternativeName>
        <fullName evidence="11">Beta-D-glucoside glucohydrolase G</fullName>
    </alternativeName>
    <alternativeName>
        <fullName evidence="12">Cellobiase G</fullName>
    </alternativeName>
    <alternativeName>
        <fullName evidence="13">Gentiobiase G</fullName>
    </alternativeName>
</protein>
<dbReference type="Proteomes" id="UP001165065">
    <property type="component" value="Unassembled WGS sequence"/>
</dbReference>
<dbReference type="SUPFAM" id="SSF51445">
    <property type="entry name" value="(Trans)glycosidases"/>
    <property type="match status" value="1"/>
</dbReference>
<evidence type="ECO:0000256" key="8">
    <source>
        <dbReference type="ARBA" id="ARBA00023295"/>
    </source>
</evidence>
<evidence type="ECO:0000256" key="7">
    <source>
        <dbReference type="ARBA" id="ARBA00022801"/>
    </source>
</evidence>
<dbReference type="EMBL" id="BRYA01000439">
    <property type="protein sequence ID" value="GMI48849.1"/>
    <property type="molecule type" value="Genomic_DNA"/>
</dbReference>
<dbReference type="SUPFAM" id="SSF52279">
    <property type="entry name" value="Beta-D-glucan exohydrolase, C-terminal domain"/>
    <property type="match status" value="1"/>
</dbReference>
<dbReference type="Pfam" id="PF01915">
    <property type="entry name" value="Glyco_hydro_3_C"/>
    <property type="match status" value="1"/>
</dbReference>
<evidence type="ECO:0000256" key="2">
    <source>
        <dbReference type="ARBA" id="ARBA00004613"/>
    </source>
</evidence>
<evidence type="ECO:0000256" key="6">
    <source>
        <dbReference type="ARBA" id="ARBA00022729"/>
    </source>
</evidence>
<proteinExistence type="inferred from homology"/>
<dbReference type="AlphaFoldDB" id="A0A9W7LFT4"/>
<evidence type="ECO:0000256" key="10">
    <source>
        <dbReference type="ARBA" id="ARBA00039579"/>
    </source>
</evidence>